<feature type="compositionally biased region" description="Polar residues" evidence="1">
    <location>
        <begin position="1"/>
        <end position="14"/>
    </location>
</feature>
<evidence type="ECO:0000313" key="3">
    <source>
        <dbReference type="EMBL" id="KAJ7604575.1"/>
    </source>
</evidence>
<organism evidence="3 4">
    <name type="scientific">Roridomyces roridus</name>
    <dbReference type="NCBI Taxonomy" id="1738132"/>
    <lineage>
        <taxon>Eukaryota</taxon>
        <taxon>Fungi</taxon>
        <taxon>Dikarya</taxon>
        <taxon>Basidiomycota</taxon>
        <taxon>Agaricomycotina</taxon>
        <taxon>Agaricomycetes</taxon>
        <taxon>Agaricomycetidae</taxon>
        <taxon>Agaricales</taxon>
        <taxon>Marasmiineae</taxon>
        <taxon>Mycenaceae</taxon>
        <taxon>Roridomyces</taxon>
    </lineage>
</organism>
<proteinExistence type="predicted"/>
<name>A0AAD7AYS3_9AGAR</name>
<evidence type="ECO:0000313" key="4">
    <source>
        <dbReference type="Proteomes" id="UP001221142"/>
    </source>
</evidence>
<dbReference type="PANTHER" id="PTHR38248">
    <property type="entry name" value="FUNK1 6"/>
    <property type="match status" value="1"/>
</dbReference>
<dbReference type="PROSITE" id="PS00109">
    <property type="entry name" value="PROTEIN_KINASE_TYR"/>
    <property type="match status" value="1"/>
</dbReference>
<comment type="caution">
    <text evidence="3">The sequence shown here is derived from an EMBL/GenBank/DDBJ whole genome shotgun (WGS) entry which is preliminary data.</text>
</comment>
<feature type="compositionally biased region" description="Acidic residues" evidence="1">
    <location>
        <begin position="700"/>
        <end position="713"/>
    </location>
</feature>
<sequence length="829" mass="93302">MTNSSLNTQASLDENSPLEPSDDDASRAEGGEPRVESATPRKRLPGPSLNSQANTSESRKREDPVAKRVWHDMLKNKFHIQDVSSFLDAMGPGIPVQIGPIVEKARYALRTAANKLENAEKEKDMTGPMIKYLNKVVVDFPPTTKPSFHDTSNTRFPSVEDGDQQEHHTMPDITGSKPGQISHSGDWVWAQAGTVIELKYKIDIMDDKRRGIRDSQDAHNALTQLAKGARNLLMASGSCFVYVVAVFARTKARIFRFDRSGFSVTESFDFTTEKKHLPTFLWRLYNPQGYSMPLMRGADDTISLPTEPEQERMRKAVSNIQAYKGWGAEDIDGEHLWIRAARYNSHTGELEIVRCFTFGNILSRSDGLFGRATRVFRVILEEDVDAKEQDVNAEEPTVYALKDAWPQECRRPEADFYRLIEEHCKREVEEASDEEREQKQAILDSIAKCHGSLDLSVEHDNSDHDPQLHQTNQTNPTSENGPNLPRRHMRLLLTPVGTPLKDFDSTKSLVGALFCAMRHHHTAYNAGVTHRDVSEGNVLFREVPLAGHEFNGFLLDWDYAEFTPAGAERFNERFPDNPLPAADVDKSLKDITGTFPFMAIEIIKNSDGVARHPVLHGPHHDLESFFWLLVWMVLRHTDLNKDPLACSELFDRLGHQNKYTYVGETIPIDKTNRPLYALLERYREAVKIQNLPPPSKRNDDDEDEELLASDSDDADASPVTINLRYDKVLGWFDKLLMQSRTWPDNDKAQEFVLRSTRKEERKKDGSLRVSMMKNATGDSSASLSAGTTAVAGGSGSRKRAAAEADVSEGSESKKVKTAEGTVKRRGKKK</sequence>
<feature type="region of interest" description="Disordered" evidence="1">
    <location>
        <begin position="689"/>
        <end position="713"/>
    </location>
</feature>
<dbReference type="InterPro" id="IPR000719">
    <property type="entry name" value="Prot_kinase_dom"/>
</dbReference>
<gene>
    <name evidence="3" type="ORF">FB45DRAFT_1070191</name>
</gene>
<feature type="region of interest" description="Disordered" evidence="1">
    <location>
        <begin position="774"/>
        <end position="829"/>
    </location>
</feature>
<dbReference type="GO" id="GO:0004672">
    <property type="term" value="F:protein kinase activity"/>
    <property type="evidence" value="ECO:0007669"/>
    <property type="project" value="InterPro"/>
</dbReference>
<feature type="compositionally biased region" description="Polar residues" evidence="1">
    <location>
        <begin position="146"/>
        <end position="156"/>
    </location>
</feature>
<dbReference type="Pfam" id="PF17667">
    <property type="entry name" value="Pkinase_fungal"/>
    <property type="match status" value="1"/>
</dbReference>
<dbReference type="PROSITE" id="PS50011">
    <property type="entry name" value="PROTEIN_KINASE_DOM"/>
    <property type="match status" value="1"/>
</dbReference>
<evidence type="ECO:0000256" key="1">
    <source>
        <dbReference type="SAM" id="MobiDB-lite"/>
    </source>
</evidence>
<dbReference type="InterPro" id="IPR040976">
    <property type="entry name" value="Pkinase_fungal"/>
</dbReference>
<dbReference type="PANTHER" id="PTHR38248:SF2">
    <property type="entry name" value="FUNK1 11"/>
    <property type="match status" value="1"/>
</dbReference>
<feature type="domain" description="Protein kinase" evidence="2">
    <location>
        <begin position="358"/>
        <end position="707"/>
    </location>
</feature>
<dbReference type="Gene3D" id="1.10.510.10">
    <property type="entry name" value="Transferase(Phosphotransferase) domain 1"/>
    <property type="match status" value="1"/>
</dbReference>
<protein>
    <recommendedName>
        <fullName evidence="2">Protein kinase domain-containing protein</fullName>
    </recommendedName>
</protein>
<feature type="compositionally biased region" description="Basic and acidic residues" evidence="1">
    <location>
        <begin position="24"/>
        <end position="35"/>
    </location>
</feature>
<evidence type="ECO:0000259" key="2">
    <source>
        <dbReference type="PROSITE" id="PS50011"/>
    </source>
</evidence>
<feature type="compositionally biased region" description="Polar residues" evidence="1">
    <location>
        <begin position="468"/>
        <end position="481"/>
    </location>
</feature>
<dbReference type="GO" id="GO:0005524">
    <property type="term" value="F:ATP binding"/>
    <property type="evidence" value="ECO:0007669"/>
    <property type="project" value="InterPro"/>
</dbReference>
<dbReference type="Proteomes" id="UP001221142">
    <property type="component" value="Unassembled WGS sequence"/>
</dbReference>
<feature type="region of interest" description="Disordered" evidence="1">
    <location>
        <begin position="1"/>
        <end position="64"/>
    </location>
</feature>
<dbReference type="AlphaFoldDB" id="A0AAD7AYS3"/>
<feature type="region of interest" description="Disordered" evidence="1">
    <location>
        <begin position="146"/>
        <end position="180"/>
    </location>
</feature>
<feature type="region of interest" description="Disordered" evidence="1">
    <location>
        <begin position="456"/>
        <end position="485"/>
    </location>
</feature>
<feature type="compositionally biased region" description="Basic and acidic residues" evidence="1">
    <location>
        <begin position="456"/>
        <end position="467"/>
    </location>
</feature>
<feature type="compositionally biased region" description="Low complexity" evidence="1">
    <location>
        <begin position="775"/>
        <end position="791"/>
    </location>
</feature>
<dbReference type="InterPro" id="IPR011009">
    <property type="entry name" value="Kinase-like_dom_sf"/>
</dbReference>
<reference evidence="3" key="1">
    <citation type="submission" date="2023-03" db="EMBL/GenBank/DDBJ databases">
        <title>Massive genome expansion in bonnet fungi (Mycena s.s.) driven by repeated elements and novel gene families across ecological guilds.</title>
        <authorList>
            <consortium name="Lawrence Berkeley National Laboratory"/>
            <person name="Harder C.B."/>
            <person name="Miyauchi S."/>
            <person name="Viragh M."/>
            <person name="Kuo A."/>
            <person name="Thoen E."/>
            <person name="Andreopoulos B."/>
            <person name="Lu D."/>
            <person name="Skrede I."/>
            <person name="Drula E."/>
            <person name="Henrissat B."/>
            <person name="Morin E."/>
            <person name="Kohler A."/>
            <person name="Barry K."/>
            <person name="LaButti K."/>
            <person name="Morin E."/>
            <person name="Salamov A."/>
            <person name="Lipzen A."/>
            <person name="Mereny Z."/>
            <person name="Hegedus B."/>
            <person name="Baldrian P."/>
            <person name="Stursova M."/>
            <person name="Weitz H."/>
            <person name="Taylor A."/>
            <person name="Grigoriev I.V."/>
            <person name="Nagy L.G."/>
            <person name="Martin F."/>
            <person name="Kauserud H."/>
        </authorList>
    </citation>
    <scope>NUCLEOTIDE SEQUENCE</scope>
    <source>
        <strain evidence="3">9284</strain>
    </source>
</reference>
<accession>A0AAD7AYS3</accession>
<dbReference type="InterPro" id="IPR008266">
    <property type="entry name" value="Tyr_kinase_AS"/>
</dbReference>
<keyword evidence="4" id="KW-1185">Reference proteome</keyword>
<dbReference type="SUPFAM" id="SSF56112">
    <property type="entry name" value="Protein kinase-like (PK-like)"/>
    <property type="match status" value="1"/>
</dbReference>
<dbReference type="EMBL" id="JARKIF010000098">
    <property type="protein sequence ID" value="KAJ7604575.1"/>
    <property type="molecule type" value="Genomic_DNA"/>
</dbReference>